<protein>
    <submittedName>
        <fullName evidence="2">Uncharacterized protein</fullName>
    </submittedName>
</protein>
<evidence type="ECO:0000313" key="3">
    <source>
        <dbReference type="Proteomes" id="UP001372338"/>
    </source>
</evidence>
<dbReference type="InterPro" id="IPR003676">
    <property type="entry name" value="SAUR_fam"/>
</dbReference>
<gene>
    <name evidence="2" type="ORF">RIF29_20400</name>
</gene>
<sequence>MKEGEIKLITKFKMLRSFVGKIRNGLSLLVARKPEFSYFNEDDQVTDAVPQDVMEGYFAVLAIKGEEAQRFILELNYLNDPAFLGLLDQAKEEYGFRQKGALAVPCRPQELQKILDHRRA</sequence>
<dbReference type="EMBL" id="JAYWIO010000004">
    <property type="protein sequence ID" value="KAK7267722.1"/>
    <property type="molecule type" value="Genomic_DNA"/>
</dbReference>
<keyword evidence="3" id="KW-1185">Reference proteome</keyword>
<reference evidence="2 3" key="1">
    <citation type="submission" date="2024-01" db="EMBL/GenBank/DDBJ databases">
        <title>The genomes of 5 underutilized Papilionoideae crops provide insights into root nodulation and disease resistanc.</title>
        <authorList>
            <person name="Yuan L."/>
        </authorList>
    </citation>
    <scope>NUCLEOTIDE SEQUENCE [LARGE SCALE GENOMIC DNA]</scope>
    <source>
        <strain evidence="2">ZHUSHIDOU_FW_LH</strain>
        <tissue evidence="2">Leaf</tissue>
    </source>
</reference>
<dbReference type="GO" id="GO:0009733">
    <property type="term" value="P:response to auxin"/>
    <property type="evidence" value="ECO:0007669"/>
    <property type="project" value="InterPro"/>
</dbReference>
<dbReference type="PANTHER" id="PTHR31374">
    <property type="entry name" value="AUXIN-INDUCED PROTEIN-LIKE-RELATED"/>
    <property type="match status" value="1"/>
</dbReference>
<organism evidence="2 3">
    <name type="scientific">Crotalaria pallida</name>
    <name type="common">Smooth rattlebox</name>
    <name type="synonym">Crotalaria striata</name>
    <dbReference type="NCBI Taxonomy" id="3830"/>
    <lineage>
        <taxon>Eukaryota</taxon>
        <taxon>Viridiplantae</taxon>
        <taxon>Streptophyta</taxon>
        <taxon>Embryophyta</taxon>
        <taxon>Tracheophyta</taxon>
        <taxon>Spermatophyta</taxon>
        <taxon>Magnoliopsida</taxon>
        <taxon>eudicotyledons</taxon>
        <taxon>Gunneridae</taxon>
        <taxon>Pentapetalae</taxon>
        <taxon>rosids</taxon>
        <taxon>fabids</taxon>
        <taxon>Fabales</taxon>
        <taxon>Fabaceae</taxon>
        <taxon>Papilionoideae</taxon>
        <taxon>50 kb inversion clade</taxon>
        <taxon>genistoids sensu lato</taxon>
        <taxon>core genistoids</taxon>
        <taxon>Crotalarieae</taxon>
        <taxon>Crotalaria</taxon>
    </lineage>
</organism>
<accession>A0AAN9F116</accession>
<dbReference type="AlphaFoldDB" id="A0AAN9F116"/>
<name>A0AAN9F116_CROPI</name>
<comment type="similarity">
    <text evidence="1">Belongs to the ARG7 family.</text>
</comment>
<evidence type="ECO:0000256" key="1">
    <source>
        <dbReference type="ARBA" id="ARBA00006974"/>
    </source>
</evidence>
<dbReference type="PANTHER" id="PTHR31374:SF188">
    <property type="entry name" value="SAUR-LIKE AUXIN-RESPONSIVE FAMILY PROTEIN"/>
    <property type="match status" value="1"/>
</dbReference>
<evidence type="ECO:0000313" key="2">
    <source>
        <dbReference type="EMBL" id="KAK7267722.1"/>
    </source>
</evidence>
<dbReference type="Proteomes" id="UP001372338">
    <property type="component" value="Unassembled WGS sequence"/>
</dbReference>
<comment type="caution">
    <text evidence="2">The sequence shown here is derived from an EMBL/GenBank/DDBJ whole genome shotgun (WGS) entry which is preliminary data.</text>
</comment>
<proteinExistence type="inferred from homology"/>
<dbReference type="Pfam" id="PF02519">
    <property type="entry name" value="Auxin_inducible"/>
    <property type="match status" value="1"/>
</dbReference>